<gene>
    <name evidence="13" type="ORF">BW733_05450</name>
</gene>
<dbReference type="InterPro" id="IPR016164">
    <property type="entry name" value="FAD-linked_Oxase-like_C"/>
</dbReference>
<dbReference type="AlphaFoldDB" id="A0A1Q2CW72"/>
<dbReference type="PANTHER" id="PTHR11748:SF111">
    <property type="entry name" value="D-LACTATE DEHYDROGENASE, MITOCHONDRIAL-RELATED"/>
    <property type="match status" value="1"/>
</dbReference>
<organism evidence="13 14">
    <name type="scientific">Tessaracoccus flavescens</name>
    <dbReference type="NCBI Taxonomy" id="399497"/>
    <lineage>
        <taxon>Bacteria</taxon>
        <taxon>Bacillati</taxon>
        <taxon>Actinomycetota</taxon>
        <taxon>Actinomycetes</taxon>
        <taxon>Propionibacteriales</taxon>
        <taxon>Propionibacteriaceae</taxon>
        <taxon>Tessaracoccus</taxon>
    </lineage>
</organism>
<dbReference type="EC" id="1.1.2.4" evidence="10"/>
<dbReference type="RefSeq" id="WP_077348610.1">
    <property type="nucleotide sequence ID" value="NZ_CP019607.1"/>
</dbReference>
<evidence type="ECO:0000256" key="5">
    <source>
        <dbReference type="ARBA" id="ARBA00022827"/>
    </source>
</evidence>
<dbReference type="EMBL" id="CP019607">
    <property type="protein sequence ID" value="AQP50355.1"/>
    <property type="molecule type" value="Genomic_DNA"/>
</dbReference>
<dbReference type="Pfam" id="PF02913">
    <property type="entry name" value="FAD-oxidase_C"/>
    <property type="match status" value="1"/>
</dbReference>
<feature type="domain" description="4Fe-4S ferredoxin-type" evidence="11">
    <location>
        <begin position="539"/>
        <end position="569"/>
    </location>
</feature>
<evidence type="ECO:0000256" key="6">
    <source>
        <dbReference type="ARBA" id="ARBA00022946"/>
    </source>
</evidence>
<dbReference type="Gene3D" id="3.30.70.2740">
    <property type="match status" value="1"/>
</dbReference>
<dbReference type="PANTHER" id="PTHR11748">
    <property type="entry name" value="D-LACTATE DEHYDROGENASE"/>
    <property type="match status" value="1"/>
</dbReference>
<dbReference type="GO" id="GO:0071949">
    <property type="term" value="F:FAD binding"/>
    <property type="evidence" value="ECO:0007669"/>
    <property type="project" value="InterPro"/>
</dbReference>
<comment type="similarity">
    <text evidence="2">Belongs to the FAD-binding oxidoreductase/transferase type 4 family.</text>
</comment>
<evidence type="ECO:0000259" key="12">
    <source>
        <dbReference type="PROSITE" id="PS51387"/>
    </source>
</evidence>
<keyword evidence="5" id="KW-0274">FAD</keyword>
<dbReference type="Pfam" id="PF01565">
    <property type="entry name" value="FAD_binding_4"/>
    <property type="match status" value="1"/>
</dbReference>
<dbReference type="InterPro" id="IPR016166">
    <property type="entry name" value="FAD-bd_PCMH"/>
</dbReference>
<evidence type="ECO:0000256" key="8">
    <source>
        <dbReference type="ARBA" id="ARBA00023004"/>
    </source>
</evidence>
<dbReference type="Gene3D" id="3.30.43.10">
    <property type="entry name" value="Uridine Diphospho-n-acetylenolpyruvylglucosamine Reductase, domain 2"/>
    <property type="match status" value="1"/>
</dbReference>
<comment type="cofactor">
    <cofactor evidence="1">
        <name>FAD</name>
        <dbReference type="ChEBI" id="CHEBI:57692"/>
    </cofactor>
</comment>
<evidence type="ECO:0000256" key="4">
    <source>
        <dbReference type="ARBA" id="ARBA00022723"/>
    </source>
</evidence>
<evidence type="ECO:0000256" key="9">
    <source>
        <dbReference type="ARBA" id="ARBA00023014"/>
    </source>
</evidence>
<evidence type="ECO:0000313" key="13">
    <source>
        <dbReference type="EMBL" id="AQP50355.1"/>
    </source>
</evidence>
<feature type="domain" description="FAD-binding PCMH-type" evidence="12">
    <location>
        <begin position="47"/>
        <end position="274"/>
    </location>
</feature>
<dbReference type="InterPro" id="IPR009051">
    <property type="entry name" value="Helical_ferredxn"/>
</dbReference>
<dbReference type="GO" id="GO:0051536">
    <property type="term" value="F:iron-sulfur cluster binding"/>
    <property type="evidence" value="ECO:0007669"/>
    <property type="project" value="UniProtKB-KW"/>
</dbReference>
<evidence type="ECO:0000256" key="3">
    <source>
        <dbReference type="ARBA" id="ARBA00022630"/>
    </source>
</evidence>
<protein>
    <recommendedName>
        <fullName evidence="10">D-lactate dehydrogenase (cytochrome)</fullName>
        <ecNumber evidence="10">1.1.2.4</ecNumber>
    </recommendedName>
</protein>
<dbReference type="Proteomes" id="UP000188235">
    <property type="component" value="Chromosome"/>
</dbReference>
<keyword evidence="4" id="KW-0479">Metal-binding</keyword>
<dbReference type="Gene3D" id="1.10.1060.10">
    <property type="entry name" value="Alpha-helical ferredoxin"/>
    <property type="match status" value="1"/>
</dbReference>
<dbReference type="PROSITE" id="PS00198">
    <property type="entry name" value="4FE4S_FER_1"/>
    <property type="match status" value="1"/>
</dbReference>
<dbReference type="SUPFAM" id="SSF55103">
    <property type="entry name" value="FAD-linked oxidases, C-terminal domain"/>
    <property type="match status" value="1"/>
</dbReference>
<dbReference type="InterPro" id="IPR017896">
    <property type="entry name" value="4Fe4S_Fe-S-bd"/>
</dbReference>
<dbReference type="GO" id="GO:0004458">
    <property type="term" value="F:D-lactate dehydrogenase (cytochrome) activity"/>
    <property type="evidence" value="ECO:0007669"/>
    <property type="project" value="UniProtKB-EC"/>
</dbReference>
<keyword evidence="7" id="KW-0560">Oxidoreductase</keyword>
<evidence type="ECO:0000256" key="7">
    <source>
        <dbReference type="ARBA" id="ARBA00023002"/>
    </source>
</evidence>
<dbReference type="InterPro" id="IPR016169">
    <property type="entry name" value="FAD-bd_PCMH_sub2"/>
</dbReference>
<evidence type="ECO:0000256" key="10">
    <source>
        <dbReference type="ARBA" id="ARBA00038897"/>
    </source>
</evidence>
<dbReference type="GO" id="GO:1903457">
    <property type="term" value="P:lactate catabolic process"/>
    <property type="evidence" value="ECO:0007669"/>
    <property type="project" value="TreeGrafter"/>
</dbReference>
<name>A0A1Q2CW72_9ACTN</name>
<dbReference type="InterPro" id="IPR017900">
    <property type="entry name" value="4Fe4S_Fe_S_CS"/>
</dbReference>
<dbReference type="STRING" id="399497.BW733_05450"/>
<dbReference type="InterPro" id="IPR036318">
    <property type="entry name" value="FAD-bd_PCMH-like_sf"/>
</dbReference>
<dbReference type="PROSITE" id="PS51379">
    <property type="entry name" value="4FE4S_FER_2"/>
    <property type="match status" value="1"/>
</dbReference>
<dbReference type="GO" id="GO:0008720">
    <property type="term" value="F:D-lactate dehydrogenase (NAD+) activity"/>
    <property type="evidence" value="ECO:0007669"/>
    <property type="project" value="TreeGrafter"/>
</dbReference>
<dbReference type="KEGG" id="tfa:BW733_05450"/>
<keyword evidence="14" id="KW-1185">Reference proteome</keyword>
<sequence>MSVTTSRAHLDPTNQAGVQALRAALGDDAVSTRELDRIALAIDASHYIHTPDAIMRASNADEVATAMTVARQVGWPLTFRAGGSSLSGQVMSMGLTVDVRRHFREIEVLDGGQRVRVQPGATIRQVNGALARYKRKLGPDPASEIACTIGGLVANNSSGMTCGTEKNTYRTLDSMTLVLPSGTVIDTAAPDADDELRRREPALVEVLERVRDQLRRPDLKSDLERRYAIKNTMGYGLNSFIDHDRPVKILEHLMIGSEGTLGFVAEAVFRTLPLPAKTATGLLLFDTLEAATTALPHLVYSGADVVELIDAASIRAMGEDAKDVLPAGFVATQQASLLVEYQADDEAGIQERIARGNATFSDLGGLASTPEMTQDPKRRNQMWVMRKGLYTKVARNRPKGTAALLEDVAVPMETLGGVCADLQVLFDQHNYADAVIFGHAKDGNIHFLVTEDFAGPESLKRYEDFTEDMVQLILDNQGTLKAEHGTGRIMAPFVQRQYGDELYRAMWDVKLACDPDQILNPGSVLTEDPELHLKNIKATSPVREVIDDCVECGYCEPVCPSQHLTTTPRQRIVVQRAIDEAKAVGDTELADKLFKQETYDVVQTCAVDGMCSTACPVQINTGDLIRDLRKERQNPVLDFGWDVAAKHWAGVLRIASTGLTVVDHVPTPLVRGALGVARAVVGTDIVPTLSGELPRGGPVRTAQAANDPAAIFMPACVGTMFGSDHACGTGVAGAVRQLAAAAGIQLSTPEGIKALCCGTPWKSKGLAKGYETMTNKVAEWAVAATDNGKLDLVCDNVSCTEGVEVALKHRGISTIRVVDATQWVAENVAPKLPPVTKAASAVLHPTCSSTLMGVNDHLTFLAGLVADEVIIPEGWGCCAFAGDRGLLHEELTATATKDEARHAKEADAELYLSLNRTCELGMTRATGKTYTHVLEELAARVVAASTGN</sequence>
<dbReference type="GO" id="GO:0046872">
    <property type="term" value="F:metal ion binding"/>
    <property type="evidence" value="ECO:0007669"/>
    <property type="project" value="UniProtKB-KW"/>
</dbReference>
<dbReference type="InterPro" id="IPR006094">
    <property type="entry name" value="Oxid_FAD_bind_N"/>
</dbReference>
<evidence type="ECO:0000256" key="2">
    <source>
        <dbReference type="ARBA" id="ARBA00008000"/>
    </source>
</evidence>
<dbReference type="SUPFAM" id="SSF46548">
    <property type="entry name" value="alpha-helical ferredoxin"/>
    <property type="match status" value="1"/>
</dbReference>
<proteinExistence type="inferred from homology"/>
<dbReference type="PROSITE" id="PS51387">
    <property type="entry name" value="FAD_PCMH"/>
    <property type="match status" value="1"/>
</dbReference>
<dbReference type="OrthoDB" id="9770306at2"/>
<keyword evidence="3" id="KW-0285">Flavoprotein</keyword>
<evidence type="ECO:0000313" key="14">
    <source>
        <dbReference type="Proteomes" id="UP000188235"/>
    </source>
</evidence>
<dbReference type="Gene3D" id="3.30.465.10">
    <property type="match status" value="1"/>
</dbReference>
<dbReference type="InterPro" id="IPR016167">
    <property type="entry name" value="FAD-bd_PCMH_sub1"/>
</dbReference>
<evidence type="ECO:0000256" key="1">
    <source>
        <dbReference type="ARBA" id="ARBA00001974"/>
    </source>
</evidence>
<evidence type="ECO:0000259" key="11">
    <source>
        <dbReference type="PROSITE" id="PS51379"/>
    </source>
</evidence>
<keyword evidence="8" id="KW-0408">Iron</keyword>
<keyword evidence="6" id="KW-0809">Transit peptide</keyword>
<accession>A0A1Q2CW72</accession>
<keyword evidence="9" id="KW-0411">Iron-sulfur</keyword>
<dbReference type="SUPFAM" id="SSF56176">
    <property type="entry name" value="FAD-binding/transporter-associated domain-like"/>
    <property type="match status" value="1"/>
</dbReference>
<dbReference type="InterPro" id="IPR004113">
    <property type="entry name" value="FAD-bd_oxidored_4_C"/>
</dbReference>
<dbReference type="Pfam" id="PF13183">
    <property type="entry name" value="Fer4_8"/>
    <property type="match status" value="1"/>
</dbReference>
<reference evidence="13 14" key="1">
    <citation type="journal article" date="2008" name="Int. J. Syst. Evol. Microbiol.">
        <title>Tessaracoccus flavescens sp. nov., isolated from marine sediment.</title>
        <authorList>
            <person name="Lee D.W."/>
            <person name="Lee S.D."/>
        </authorList>
    </citation>
    <scope>NUCLEOTIDE SEQUENCE [LARGE SCALE GENOMIC DNA]</scope>
    <source>
        <strain evidence="13 14">SST-39T</strain>
    </source>
</reference>